<evidence type="ECO:0000256" key="1">
    <source>
        <dbReference type="SAM" id="MobiDB-lite"/>
    </source>
</evidence>
<name>A0A5C2S9P6_9APHY</name>
<feature type="region of interest" description="Disordered" evidence="1">
    <location>
        <begin position="622"/>
        <end position="699"/>
    </location>
</feature>
<accession>A0A5C2S9P6</accession>
<dbReference type="STRING" id="1328759.A0A5C2S9P6"/>
<evidence type="ECO:0000313" key="2">
    <source>
        <dbReference type="EMBL" id="RPD60543.1"/>
    </source>
</evidence>
<feature type="compositionally biased region" description="Basic and acidic residues" evidence="1">
    <location>
        <begin position="415"/>
        <end position="427"/>
    </location>
</feature>
<feature type="region of interest" description="Disordered" evidence="1">
    <location>
        <begin position="402"/>
        <end position="428"/>
    </location>
</feature>
<dbReference type="EMBL" id="ML122265">
    <property type="protein sequence ID" value="RPD60543.1"/>
    <property type="molecule type" value="Genomic_DNA"/>
</dbReference>
<protein>
    <submittedName>
        <fullName evidence="2">Uncharacterized protein</fullName>
    </submittedName>
</protein>
<gene>
    <name evidence="2" type="ORF">L227DRAFT_525707</name>
</gene>
<feature type="compositionally biased region" description="Acidic residues" evidence="1">
    <location>
        <begin position="90"/>
        <end position="103"/>
    </location>
</feature>
<feature type="compositionally biased region" description="Polar residues" evidence="1">
    <location>
        <begin position="327"/>
        <end position="337"/>
    </location>
</feature>
<feature type="compositionally biased region" description="Basic and acidic residues" evidence="1">
    <location>
        <begin position="643"/>
        <end position="657"/>
    </location>
</feature>
<organism evidence="2 3">
    <name type="scientific">Lentinus tigrinus ALCF2SS1-6</name>
    <dbReference type="NCBI Taxonomy" id="1328759"/>
    <lineage>
        <taxon>Eukaryota</taxon>
        <taxon>Fungi</taxon>
        <taxon>Dikarya</taxon>
        <taxon>Basidiomycota</taxon>
        <taxon>Agaricomycotina</taxon>
        <taxon>Agaricomycetes</taxon>
        <taxon>Polyporales</taxon>
        <taxon>Polyporaceae</taxon>
        <taxon>Lentinus</taxon>
    </lineage>
</organism>
<dbReference type="AlphaFoldDB" id="A0A5C2S9P6"/>
<feature type="compositionally biased region" description="Low complexity" evidence="1">
    <location>
        <begin position="924"/>
        <end position="971"/>
    </location>
</feature>
<keyword evidence="3" id="KW-1185">Reference proteome</keyword>
<feature type="compositionally biased region" description="Polar residues" evidence="1">
    <location>
        <begin position="858"/>
        <end position="870"/>
    </location>
</feature>
<proteinExistence type="predicted"/>
<dbReference type="Proteomes" id="UP000313359">
    <property type="component" value="Unassembled WGS sequence"/>
</dbReference>
<feature type="compositionally biased region" description="Polar residues" evidence="1">
    <location>
        <begin position="789"/>
        <end position="798"/>
    </location>
</feature>
<reference evidence="2" key="1">
    <citation type="journal article" date="2018" name="Genome Biol. Evol.">
        <title>Genomics and development of Lentinus tigrinus, a white-rot wood-decaying mushroom with dimorphic fruiting bodies.</title>
        <authorList>
            <person name="Wu B."/>
            <person name="Xu Z."/>
            <person name="Knudson A."/>
            <person name="Carlson A."/>
            <person name="Chen N."/>
            <person name="Kovaka S."/>
            <person name="LaButti K."/>
            <person name="Lipzen A."/>
            <person name="Pennachio C."/>
            <person name="Riley R."/>
            <person name="Schakwitz W."/>
            <person name="Umezawa K."/>
            <person name="Ohm R.A."/>
            <person name="Grigoriev I.V."/>
            <person name="Nagy L.G."/>
            <person name="Gibbons J."/>
            <person name="Hibbett D."/>
        </authorList>
    </citation>
    <scope>NUCLEOTIDE SEQUENCE [LARGE SCALE GENOMIC DNA]</scope>
    <source>
        <strain evidence="2">ALCF2SS1-6</strain>
    </source>
</reference>
<feature type="region of interest" description="Disordered" evidence="1">
    <location>
        <begin position="912"/>
        <end position="1024"/>
    </location>
</feature>
<feature type="compositionally biased region" description="Polar residues" evidence="1">
    <location>
        <begin position="827"/>
        <end position="836"/>
    </location>
</feature>
<feature type="region of interest" description="Disordered" evidence="1">
    <location>
        <begin position="789"/>
        <end position="870"/>
    </location>
</feature>
<evidence type="ECO:0000313" key="3">
    <source>
        <dbReference type="Proteomes" id="UP000313359"/>
    </source>
</evidence>
<feature type="compositionally biased region" description="Acidic residues" evidence="1">
    <location>
        <begin position="974"/>
        <end position="1014"/>
    </location>
</feature>
<sequence length="1105" mass="119910">MAADDKTLKIAARLVCTDQWLVTHVDPSWSILQLKQYLLHKFLQDPADEDHNPRAIPVSPRKTRRRSLSPITFAAPPPRKAKLPPGPPTSDEDSSMSDVSADVDDDDVNITKSFTDAHRYKYNARPSTSSASESVTRLLSDGGPDPQAYILLTFSTTQILEDRFSLSWYDIHPHELLELHPVSVSFISLQRCSLDAYIAPYFAARVWALRIVGNKFDAAPSILRKRNADDDGTAEGRTSGARDKKRKVAVEWKERWAIIHQGVLSLCKERHDTHAAFSAPLSALLSIRDSAHFTLPLHARRLRQKSSSPPASNVVCLKFASPSSERQRTFSNESMSVSFERRTSDPHASSFAPSGSGSQGAWWRRGSRDVSTTLTMGLASSASILVGSGNVMDAWDSFARRGSRTGLDDSDEEGTPAKEKGKGKARDDDEDSVWIVLDMLNSGACSHILRVLHRQAPSACHSTFLPSRTPSMCSPAPSPIIFSSRASTPVTPMSPTTPGPSASYNFPQPPMLSPTSASPMPLPLATPSSTSLNAYPFPVVNESRRASPAVKLPTIDTSVTAHNLGLPYPAWRLSLVRNARRAGLGAVGRAMELVMFGDEDEEDLADIEDAEDDDLAIEWARRNSSVGPSPIEPPPIALSPTTRSREQFKFPTRHDSASDPAFKSIPEEGPAPHPDLDTPSQLEPAPVLEPPPRPHRTSHPLVDLRSLYSTERDTLHDSDGSEAEWDGWVDALVAQRREDALLARARGRRDALLSPEGVDTVLSGTVSTVRPAGSGGPFWAEGWSSQFGGSRTSLSQMESPDVEHPDEEGGTWDWVQRSDVEIDVDTESSAHSSDPNAGSIPGSQRRASDSRVKRQHKNTAQLDGEGQQTLSSYSSADSLLKRTIRTNIKSIKNLSLGQAKRASMHVLFPSASKSDVNLDPDVPPRAASASPPPSQNLSPSRPSMTSMRSTTSVSTSTRPRPFSPLSSQLPEQGHDDDEDDEEEPEDGDGDEEHEADADVDDVDEGAEGEGEGYMDSELGHNPQLTGGHHPIPMPGMRMVPAGYTTFQHSALYGRGAAEQGAEEKTHAGIVHGQSMQKLPMGMGRMVTTVSSTVSVGPSARRGATR</sequence>
<feature type="region of interest" description="Disordered" evidence="1">
    <location>
        <begin position="327"/>
        <end position="364"/>
    </location>
</feature>
<dbReference type="OrthoDB" id="3225203at2759"/>
<feature type="region of interest" description="Disordered" evidence="1">
    <location>
        <begin position="48"/>
        <end position="103"/>
    </location>
</feature>